<comment type="caution">
    <text evidence="1">The sequence shown here is derived from an EMBL/GenBank/DDBJ whole genome shotgun (WGS) entry which is preliminary data.</text>
</comment>
<name>A0A392UBI5_9FABA</name>
<keyword evidence="2" id="KW-1185">Reference proteome</keyword>
<protein>
    <submittedName>
        <fullName evidence="1">Uncharacterized protein</fullName>
    </submittedName>
</protein>
<feature type="non-terminal residue" evidence="1">
    <location>
        <position position="1"/>
    </location>
</feature>
<sequence length="52" mass="5621">ELARLPSLSLAQARNSRIPAVSCRWSEKVSVFPSLSVTFSGPASSTGQHFLF</sequence>
<accession>A0A392UBI5</accession>
<feature type="non-terminal residue" evidence="1">
    <location>
        <position position="52"/>
    </location>
</feature>
<evidence type="ECO:0000313" key="2">
    <source>
        <dbReference type="Proteomes" id="UP000265520"/>
    </source>
</evidence>
<dbReference type="EMBL" id="LXQA010770874">
    <property type="protein sequence ID" value="MCI70207.1"/>
    <property type="molecule type" value="Genomic_DNA"/>
</dbReference>
<reference evidence="1 2" key="1">
    <citation type="journal article" date="2018" name="Front. Plant Sci.">
        <title>Red Clover (Trifolium pratense) and Zigzag Clover (T. medium) - A Picture of Genomic Similarities and Differences.</title>
        <authorList>
            <person name="Dluhosova J."/>
            <person name="Istvanek J."/>
            <person name="Nedelnik J."/>
            <person name="Repkova J."/>
        </authorList>
    </citation>
    <scope>NUCLEOTIDE SEQUENCE [LARGE SCALE GENOMIC DNA]</scope>
    <source>
        <strain evidence="2">cv. 10/8</strain>
        <tissue evidence="1">Leaf</tissue>
    </source>
</reference>
<evidence type="ECO:0000313" key="1">
    <source>
        <dbReference type="EMBL" id="MCI70207.1"/>
    </source>
</evidence>
<organism evidence="1 2">
    <name type="scientific">Trifolium medium</name>
    <dbReference type="NCBI Taxonomy" id="97028"/>
    <lineage>
        <taxon>Eukaryota</taxon>
        <taxon>Viridiplantae</taxon>
        <taxon>Streptophyta</taxon>
        <taxon>Embryophyta</taxon>
        <taxon>Tracheophyta</taxon>
        <taxon>Spermatophyta</taxon>
        <taxon>Magnoliopsida</taxon>
        <taxon>eudicotyledons</taxon>
        <taxon>Gunneridae</taxon>
        <taxon>Pentapetalae</taxon>
        <taxon>rosids</taxon>
        <taxon>fabids</taxon>
        <taxon>Fabales</taxon>
        <taxon>Fabaceae</taxon>
        <taxon>Papilionoideae</taxon>
        <taxon>50 kb inversion clade</taxon>
        <taxon>NPAAA clade</taxon>
        <taxon>Hologalegina</taxon>
        <taxon>IRL clade</taxon>
        <taxon>Trifolieae</taxon>
        <taxon>Trifolium</taxon>
    </lineage>
</organism>
<dbReference type="Proteomes" id="UP000265520">
    <property type="component" value="Unassembled WGS sequence"/>
</dbReference>
<dbReference type="AlphaFoldDB" id="A0A392UBI5"/>
<proteinExistence type="predicted"/>